<sequence length="99" mass="11566">MPKREIFVEKFKAKLDGWSAELDRLESKSDAIDFKNRARYRATIQEVKGQIQQLDKKLMVLKNTTTDAWQDLKKRTELAWNEFESGGKEALKKVTGNNY</sequence>
<gene>
    <name evidence="2" type="ORF">DSCA_00410</name>
</gene>
<dbReference type="KEGG" id="dalk:DSCA_00410"/>
<evidence type="ECO:0000313" key="2">
    <source>
        <dbReference type="EMBL" id="BBO66111.1"/>
    </source>
</evidence>
<dbReference type="EMBL" id="AP021874">
    <property type="protein sequence ID" value="BBO66111.1"/>
    <property type="molecule type" value="Genomic_DNA"/>
</dbReference>
<name>A0A5K7YHD5_9BACT</name>
<evidence type="ECO:0000256" key="1">
    <source>
        <dbReference type="SAM" id="Coils"/>
    </source>
</evidence>
<dbReference type="AlphaFoldDB" id="A0A5K7YHD5"/>
<organism evidence="2 3">
    <name type="scientific">Desulfosarcina alkanivorans</name>
    <dbReference type="NCBI Taxonomy" id="571177"/>
    <lineage>
        <taxon>Bacteria</taxon>
        <taxon>Pseudomonadati</taxon>
        <taxon>Thermodesulfobacteriota</taxon>
        <taxon>Desulfobacteria</taxon>
        <taxon>Desulfobacterales</taxon>
        <taxon>Desulfosarcinaceae</taxon>
        <taxon>Desulfosarcina</taxon>
    </lineage>
</organism>
<keyword evidence="3" id="KW-1185">Reference proteome</keyword>
<evidence type="ECO:0008006" key="4">
    <source>
        <dbReference type="Google" id="ProtNLM"/>
    </source>
</evidence>
<dbReference type="Proteomes" id="UP000427906">
    <property type="component" value="Chromosome"/>
</dbReference>
<keyword evidence="1" id="KW-0175">Coiled coil</keyword>
<accession>A0A5K7YHD5</accession>
<protein>
    <recommendedName>
        <fullName evidence="4">Coiled coil domain-containing protein</fullName>
    </recommendedName>
</protein>
<reference evidence="2 3" key="1">
    <citation type="submission" date="2019-11" db="EMBL/GenBank/DDBJ databases">
        <title>Comparative genomics of hydrocarbon-degrading Desulfosarcina strains.</title>
        <authorList>
            <person name="Watanabe M."/>
            <person name="Kojima H."/>
            <person name="Fukui M."/>
        </authorList>
    </citation>
    <scope>NUCLEOTIDE SEQUENCE [LARGE SCALE GENOMIC DNA]</scope>
    <source>
        <strain evidence="2 3">PL12</strain>
    </source>
</reference>
<proteinExistence type="predicted"/>
<dbReference type="RefSeq" id="WP_155314533.1">
    <property type="nucleotide sequence ID" value="NZ_AP021874.1"/>
</dbReference>
<evidence type="ECO:0000313" key="3">
    <source>
        <dbReference type="Proteomes" id="UP000427906"/>
    </source>
</evidence>
<feature type="coiled-coil region" evidence="1">
    <location>
        <begin position="8"/>
        <end position="64"/>
    </location>
</feature>
<dbReference type="OrthoDB" id="5339985at2"/>